<comment type="caution">
    <text evidence="7">The sequence shown here is derived from an EMBL/GenBank/DDBJ whole genome shotgun (WGS) entry which is preliminary data.</text>
</comment>
<evidence type="ECO:0000313" key="8">
    <source>
        <dbReference type="Proteomes" id="UP000886602"/>
    </source>
</evidence>
<evidence type="ECO:0000256" key="6">
    <source>
        <dbReference type="SAM" id="Phobius"/>
    </source>
</evidence>
<feature type="transmembrane region" description="Helical" evidence="6">
    <location>
        <begin position="57"/>
        <end position="76"/>
    </location>
</feature>
<reference evidence="7" key="1">
    <citation type="submission" date="2020-10" db="EMBL/GenBank/DDBJ databases">
        <title>Connecting structure to function with the recovery of over 1000 high-quality activated sludge metagenome-assembled genomes encoding full-length rRNA genes using long-read sequencing.</title>
        <authorList>
            <person name="Singleton C.M."/>
            <person name="Petriglieri F."/>
            <person name="Kristensen J.M."/>
            <person name="Kirkegaard R.H."/>
            <person name="Michaelsen T.Y."/>
            <person name="Andersen M.H."/>
            <person name="Karst S.M."/>
            <person name="Dueholm M.S."/>
            <person name="Nielsen P.H."/>
            <person name="Albertsen M."/>
        </authorList>
    </citation>
    <scope>NUCLEOTIDE SEQUENCE</scope>
    <source>
        <strain evidence="7">EsbW_18-Q3-R4-48_MAXAC.044</strain>
    </source>
</reference>
<feature type="transmembrane region" description="Helical" evidence="6">
    <location>
        <begin position="160"/>
        <end position="183"/>
    </location>
</feature>
<keyword evidence="5 6" id="KW-0472">Membrane</keyword>
<dbReference type="AlphaFoldDB" id="A0A9D7F8D9"/>
<evidence type="ECO:0000256" key="5">
    <source>
        <dbReference type="ARBA" id="ARBA00023136"/>
    </source>
</evidence>
<dbReference type="Pfam" id="PF03631">
    <property type="entry name" value="Virul_fac_BrkB"/>
    <property type="match status" value="1"/>
</dbReference>
<dbReference type="PANTHER" id="PTHR30213">
    <property type="entry name" value="INNER MEMBRANE PROTEIN YHJD"/>
    <property type="match status" value="1"/>
</dbReference>
<dbReference type="InterPro" id="IPR017039">
    <property type="entry name" value="Virul_fac_BrkB"/>
</dbReference>
<dbReference type="Gene3D" id="1.10.10.10">
    <property type="entry name" value="Winged helix-like DNA-binding domain superfamily/Winged helix DNA-binding domain"/>
    <property type="match status" value="1"/>
</dbReference>
<gene>
    <name evidence="7" type="ORF">IPJ48_13490</name>
</gene>
<protein>
    <submittedName>
        <fullName evidence="7">YihY family inner membrane protein</fullName>
    </submittedName>
</protein>
<evidence type="ECO:0000256" key="1">
    <source>
        <dbReference type="ARBA" id="ARBA00004651"/>
    </source>
</evidence>
<dbReference type="NCBIfam" id="TIGR00765">
    <property type="entry name" value="yihY_not_rbn"/>
    <property type="match status" value="1"/>
</dbReference>
<evidence type="ECO:0000256" key="4">
    <source>
        <dbReference type="ARBA" id="ARBA00022989"/>
    </source>
</evidence>
<proteinExistence type="predicted"/>
<feature type="transmembrane region" description="Helical" evidence="6">
    <location>
        <begin position="203"/>
        <end position="224"/>
    </location>
</feature>
<dbReference type="EMBL" id="JADJNC010000022">
    <property type="protein sequence ID" value="MBK7424014.1"/>
    <property type="molecule type" value="Genomic_DNA"/>
</dbReference>
<keyword evidence="3 6" id="KW-0812">Transmembrane</keyword>
<evidence type="ECO:0000256" key="3">
    <source>
        <dbReference type="ARBA" id="ARBA00022692"/>
    </source>
</evidence>
<feature type="transmembrane region" description="Helical" evidence="6">
    <location>
        <begin position="264"/>
        <end position="295"/>
    </location>
</feature>
<comment type="subcellular location">
    <subcellularLocation>
        <location evidence="1">Cell membrane</location>
        <topology evidence="1">Multi-pass membrane protein</topology>
    </subcellularLocation>
</comment>
<keyword evidence="4 6" id="KW-1133">Transmembrane helix</keyword>
<feature type="transmembrane region" description="Helical" evidence="6">
    <location>
        <begin position="231"/>
        <end position="252"/>
    </location>
</feature>
<dbReference type="InterPro" id="IPR036388">
    <property type="entry name" value="WH-like_DNA-bd_sf"/>
</dbReference>
<feature type="transmembrane region" description="Helical" evidence="6">
    <location>
        <begin position="114"/>
        <end position="135"/>
    </location>
</feature>
<dbReference type="GO" id="GO:0005886">
    <property type="term" value="C:plasma membrane"/>
    <property type="evidence" value="ECO:0007669"/>
    <property type="project" value="UniProtKB-SubCell"/>
</dbReference>
<evidence type="ECO:0000256" key="2">
    <source>
        <dbReference type="ARBA" id="ARBA00022475"/>
    </source>
</evidence>
<dbReference type="Proteomes" id="UP000886602">
    <property type="component" value="Unassembled WGS sequence"/>
</dbReference>
<name>A0A9D7F8D9_9RHOO</name>
<accession>A0A9D7F8D9</accession>
<dbReference type="PANTHER" id="PTHR30213:SF0">
    <property type="entry name" value="UPF0761 MEMBRANE PROTEIN YIHY"/>
    <property type="match status" value="1"/>
</dbReference>
<evidence type="ECO:0000313" key="7">
    <source>
        <dbReference type="EMBL" id="MBK7424014.1"/>
    </source>
</evidence>
<sequence>MDHKTSGLRATVNAAIWNVSLSSMPSWKVFIVQPIRLLIVLARDLAYGQLTLRAMGLVYTTMLSLVPLLALSFSVLKAFGVYNRIDTLLLGFLAPLGARSTEVTRWIIKFIENLNVGVLSSLGLALLIYTVVTLIQKIEESLNFIWHISRLRNFARRFSGYLSVLLVGPVLIFAAVGIASGIITTMPAQQILAIAPLGGIAYAAGKTIPFLMLIGLFTFIYVFGPNTKVKIEAALVGGAVAAALWQGAGWMFTEFASKSTQYAAIYSSFAILLLFFIWLYVNWLILLLGASIAFYHQHPEYLILRSGEPRLSNRMRERVGVMAMFLIGKAYRDGPFPCSFESLIKRLGVPMHSLEIVLAALIEHGLLIQPGEDLAIYLPARELETITLPEILEAVRTAGEELSLNTDSLEAPVEVMQVFEQLDKAAGERLKALTLKDLVAYKLPCDAGNQSIVR</sequence>
<keyword evidence="2" id="KW-1003">Cell membrane</keyword>
<organism evidence="7 8">
    <name type="scientific">Candidatus Propionivibrio dominans</name>
    <dbReference type="NCBI Taxonomy" id="2954373"/>
    <lineage>
        <taxon>Bacteria</taxon>
        <taxon>Pseudomonadati</taxon>
        <taxon>Pseudomonadota</taxon>
        <taxon>Betaproteobacteria</taxon>
        <taxon>Rhodocyclales</taxon>
        <taxon>Rhodocyclaceae</taxon>
        <taxon>Propionivibrio</taxon>
    </lineage>
</organism>